<sequence>MSSYLNKSYLHKDEIRTSLRLLVKRYITDCEDCEEMSPEFINLIKHNFLAEYVVYDKEAKMVEIGIEDSDSNSVYPELKVYQFSLDSAEDWVTNSCKEENGDLEFYGKLLNKNEIFNSSDVVLFQ</sequence>
<organism evidence="1 2">
    <name type="scientific">Autumnicola musiva</name>
    <dbReference type="NCBI Taxonomy" id="3075589"/>
    <lineage>
        <taxon>Bacteria</taxon>
        <taxon>Pseudomonadati</taxon>
        <taxon>Bacteroidota</taxon>
        <taxon>Flavobacteriia</taxon>
        <taxon>Flavobacteriales</taxon>
        <taxon>Flavobacteriaceae</taxon>
        <taxon>Autumnicola</taxon>
    </lineage>
</organism>
<evidence type="ECO:0000313" key="1">
    <source>
        <dbReference type="EMBL" id="MDT0677855.1"/>
    </source>
</evidence>
<keyword evidence="2" id="KW-1185">Reference proteome</keyword>
<dbReference type="Proteomes" id="UP001262582">
    <property type="component" value="Unassembled WGS sequence"/>
</dbReference>
<dbReference type="RefSeq" id="WP_311504196.1">
    <property type="nucleotide sequence ID" value="NZ_JAVRHK010000012.1"/>
</dbReference>
<evidence type="ECO:0000313" key="2">
    <source>
        <dbReference type="Proteomes" id="UP001262582"/>
    </source>
</evidence>
<reference evidence="1 2" key="1">
    <citation type="submission" date="2023-09" db="EMBL/GenBank/DDBJ databases">
        <authorList>
            <person name="Rey-Velasco X."/>
        </authorList>
    </citation>
    <scope>NUCLEOTIDE SEQUENCE [LARGE SCALE GENOMIC DNA]</scope>
    <source>
        <strain evidence="1 2">F117</strain>
    </source>
</reference>
<name>A0ABU3D928_9FLAO</name>
<accession>A0ABU3D928</accession>
<proteinExistence type="predicted"/>
<dbReference type="EMBL" id="JAVRHK010000012">
    <property type="protein sequence ID" value="MDT0677855.1"/>
    <property type="molecule type" value="Genomic_DNA"/>
</dbReference>
<gene>
    <name evidence="1" type="ORF">RM539_14810</name>
</gene>
<comment type="caution">
    <text evidence="1">The sequence shown here is derived from an EMBL/GenBank/DDBJ whole genome shotgun (WGS) entry which is preliminary data.</text>
</comment>
<protein>
    <submittedName>
        <fullName evidence="1">Uncharacterized protein</fullName>
    </submittedName>
</protein>